<dbReference type="Proteomes" id="UP000280696">
    <property type="component" value="Unassembled WGS sequence"/>
</dbReference>
<dbReference type="InterPro" id="IPR000866">
    <property type="entry name" value="AhpC/TSA"/>
</dbReference>
<dbReference type="RefSeq" id="WP_120466879.1">
    <property type="nucleotide sequence ID" value="NZ_RAYQ01000002.1"/>
</dbReference>
<dbReference type="InterPro" id="IPR036249">
    <property type="entry name" value="Thioredoxin-like_sf"/>
</dbReference>
<dbReference type="Gene3D" id="3.40.30.10">
    <property type="entry name" value="Glutaredoxin"/>
    <property type="match status" value="1"/>
</dbReference>
<dbReference type="SUPFAM" id="SSF52833">
    <property type="entry name" value="Thioredoxin-like"/>
    <property type="match status" value="1"/>
</dbReference>
<feature type="signal peptide" evidence="2">
    <location>
        <begin position="1"/>
        <end position="35"/>
    </location>
</feature>
<organism evidence="4 5">
    <name type="scientific">Parablautia intestinalis</name>
    <dbReference type="NCBI Taxonomy" id="2320100"/>
    <lineage>
        <taxon>Bacteria</taxon>
        <taxon>Bacillati</taxon>
        <taxon>Bacillota</taxon>
        <taxon>Clostridia</taxon>
        <taxon>Lachnospirales</taxon>
        <taxon>Lachnospiraceae</taxon>
        <taxon>Parablautia</taxon>
    </lineage>
</organism>
<protein>
    <submittedName>
        <fullName evidence="4">TlpA family protein disulfide reductase</fullName>
    </submittedName>
</protein>
<evidence type="ECO:0000313" key="4">
    <source>
        <dbReference type="EMBL" id="RKI93799.1"/>
    </source>
</evidence>
<keyword evidence="5" id="KW-1185">Reference proteome</keyword>
<evidence type="ECO:0000313" key="5">
    <source>
        <dbReference type="Proteomes" id="UP000280696"/>
    </source>
</evidence>
<dbReference type="Pfam" id="PF00578">
    <property type="entry name" value="AhpC-TSA"/>
    <property type="match status" value="1"/>
</dbReference>
<dbReference type="EMBL" id="RAYQ01000002">
    <property type="protein sequence ID" value="RKI93799.1"/>
    <property type="molecule type" value="Genomic_DNA"/>
</dbReference>
<comment type="caution">
    <text evidence="4">The sequence shown here is derived from an EMBL/GenBank/DDBJ whole genome shotgun (WGS) entry which is preliminary data.</text>
</comment>
<evidence type="ECO:0000259" key="3">
    <source>
        <dbReference type="PROSITE" id="PS51352"/>
    </source>
</evidence>
<sequence>MKVNRKANRKHQKNYGKYIFSLILLAALLSGCAKASGDENGSETNINNTETADEGDTSSQIVFEGQDIEGNPVSSDIFSTSRLTMVNVWATYCNPCLSEMPELGELAGEYDSETFQIIGIISDALEGGDQKAIDLAADLIEQTGADYPHLLLNASIYHALLTDVSAVPTTFFIDSSGTIVDVVIGAMDKSAWEEKINGLLQKS</sequence>
<feature type="domain" description="Thioredoxin" evidence="3">
    <location>
        <begin position="52"/>
        <end position="201"/>
    </location>
</feature>
<name>A0A3A9ARG8_9FIRM</name>
<dbReference type="GO" id="GO:0016209">
    <property type="term" value="F:antioxidant activity"/>
    <property type="evidence" value="ECO:0007669"/>
    <property type="project" value="InterPro"/>
</dbReference>
<keyword evidence="2" id="KW-0732">Signal</keyword>
<accession>A0A3A9ARG8</accession>
<dbReference type="PANTHER" id="PTHR42852:SF13">
    <property type="entry name" value="PROTEIN DIPZ"/>
    <property type="match status" value="1"/>
</dbReference>
<dbReference type="InterPro" id="IPR050553">
    <property type="entry name" value="Thioredoxin_ResA/DsbE_sf"/>
</dbReference>
<dbReference type="CDD" id="cd02966">
    <property type="entry name" value="TlpA_like_family"/>
    <property type="match status" value="1"/>
</dbReference>
<dbReference type="AlphaFoldDB" id="A0A3A9ARG8"/>
<evidence type="ECO:0000256" key="1">
    <source>
        <dbReference type="SAM" id="MobiDB-lite"/>
    </source>
</evidence>
<proteinExistence type="predicted"/>
<dbReference type="PROSITE" id="PS51352">
    <property type="entry name" value="THIOREDOXIN_2"/>
    <property type="match status" value="1"/>
</dbReference>
<dbReference type="InterPro" id="IPR013766">
    <property type="entry name" value="Thioredoxin_domain"/>
</dbReference>
<reference evidence="4 5" key="1">
    <citation type="submission" date="2018-09" db="EMBL/GenBank/DDBJ databases">
        <title>Murine metabolic-syndrome-specific gut microbial biobank.</title>
        <authorList>
            <person name="Liu C."/>
        </authorList>
    </citation>
    <scope>NUCLEOTIDE SEQUENCE [LARGE SCALE GENOMIC DNA]</scope>
    <source>
        <strain evidence="4 5">0.1xD8-82</strain>
    </source>
</reference>
<dbReference type="GO" id="GO:0016491">
    <property type="term" value="F:oxidoreductase activity"/>
    <property type="evidence" value="ECO:0007669"/>
    <property type="project" value="InterPro"/>
</dbReference>
<dbReference type="OrthoDB" id="9794348at2"/>
<evidence type="ECO:0000256" key="2">
    <source>
        <dbReference type="SAM" id="SignalP"/>
    </source>
</evidence>
<gene>
    <name evidence="4" type="ORF">D7V94_03205</name>
</gene>
<feature type="region of interest" description="Disordered" evidence="1">
    <location>
        <begin position="37"/>
        <end position="57"/>
    </location>
</feature>
<feature type="chain" id="PRO_5017188167" evidence="2">
    <location>
        <begin position="36"/>
        <end position="203"/>
    </location>
</feature>
<dbReference type="PROSITE" id="PS51257">
    <property type="entry name" value="PROKAR_LIPOPROTEIN"/>
    <property type="match status" value="1"/>
</dbReference>
<dbReference type="PANTHER" id="PTHR42852">
    <property type="entry name" value="THIOL:DISULFIDE INTERCHANGE PROTEIN DSBE"/>
    <property type="match status" value="1"/>
</dbReference>